<dbReference type="Gene3D" id="1.20.120.1760">
    <property type="match status" value="1"/>
</dbReference>
<evidence type="ECO:0000256" key="9">
    <source>
        <dbReference type="SAM" id="Phobius"/>
    </source>
</evidence>
<evidence type="ECO:0000256" key="3">
    <source>
        <dbReference type="ARBA" id="ARBA00022540"/>
    </source>
</evidence>
<feature type="transmembrane region" description="Helical" evidence="9">
    <location>
        <begin position="333"/>
        <end position="358"/>
    </location>
</feature>
<dbReference type="InterPro" id="IPR027525">
    <property type="entry name" value="eIF3i"/>
</dbReference>
<dbReference type="SUPFAM" id="SSF50978">
    <property type="entry name" value="WD40 repeat-like"/>
    <property type="match status" value="1"/>
</dbReference>
<dbReference type="GO" id="GO:0005794">
    <property type="term" value="C:Golgi apparatus"/>
    <property type="evidence" value="ECO:0007669"/>
    <property type="project" value="TreeGrafter"/>
</dbReference>
<dbReference type="Pfam" id="PF24805">
    <property type="entry name" value="EIF3I"/>
    <property type="match status" value="1"/>
</dbReference>
<feature type="transmembrane region" description="Helical" evidence="9">
    <location>
        <begin position="84"/>
        <end position="102"/>
    </location>
</feature>
<dbReference type="SMART" id="SM00320">
    <property type="entry name" value="WD40"/>
    <property type="match status" value="5"/>
</dbReference>
<feature type="repeat" description="WD" evidence="7">
    <location>
        <begin position="623"/>
        <end position="651"/>
    </location>
</feature>
<comment type="caution">
    <text evidence="10">The sequence shown here is derived from an EMBL/GenBank/DDBJ whole genome shotgun (WGS) entry which is preliminary data.</text>
</comment>
<feature type="transmembrane region" description="Helical" evidence="9">
    <location>
        <begin position="122"/>
        <end position="143"/>
    </location>
</feature>
<organism evidence="10 11">
    <name type="scientific">Intoshia linei</name>
    <dbReference type="NCBI Taxonomy" id="1819745"/>
    <lineage>
        <taxon>Eukaryota</taxon>
        <taxon>Metazoa</taxon>
        <taxon>Spiralia</taxon>
        <taxon>Lophotrochozoa</taxon>
        <taxon>Mesozoa</taxon>
        <taxon>Orthonectida</taxon>
        <taxon>Rhopaluridae</taxon>
        <taxon>Intoshia</taxon>
    </lineage>
</organism>
<keyword evidence="9" id="KW-0812">Transmembrane</keyword>
<comment type="similarity">
    <text evidence="2 8">Belongs to the CDP-alcohol phosphatidyltransferase class-I family.</text>
</comment>
<protein>
    <submittedName>
        <fullName evidence="10">Uncharacterized protein</fullName>
    </submittedName>
</protein>
<evidence type="ECO:0000256" key="6">
    <source>
        <dbReference type="ARBA" id="ARBA00023136"/>
    </source>
</evidence>
<feature type="repeat" description="WD" evidence="7">
    <location>
        <begin position="401"/>
        <end position="442"/>
    </location>
</feature>
<dbReference type="InterPro" id="IPR036322">
    <property type="entry name" value="WD40_repeat_dom_sf"/>
</dbReference>
<keyword evidence="4 8" id="KW-0808">Transferase</keyword>
<dbReference type="PROSITE" id="PS00379">
    <property type="entry name" value="CDP_ALCOHOL_P_TRANSF"/>
    <property type="match status" value="1"/>
</dbReference>
<keyword evidence="9" id="KW-1133">Transmembrane helix</keyword>
<feature type="transmembrane region" description="Helical" evidence="9">
    <location>
        <begin position="50"/>
        <end position="69"/>
    </location>
</feature>
<feature type="transmembrane region" description="Helical" evidence="9">
    <location>
        <begin position="307"/>
        <end position="327"/>
    </location>
</feature>
<keyword evidence="11" id="KW-1185">Reference proteome</keyword>
<dbReference type="OrthoDB" id="196717at2759"/>
<reference evidence="10 11" key="1">
    <citation type="submission" date="2016-04" db="EMBL/GenBank/DDBJ databases">
        <title>The genome of Intoshia linei affirms orthonectids as highly simplified spiralians.</title>
        <authorList>
            <person name="Mikhailov K.V."/>
            <person name="Slusarev G.S."/>
            <person name="Nikitin M.A."/>
            <person name="Logacheva M.D."/>
            <person name="Penin A."/>
            <person name="Aleoshin V."/>
            <person name="Panchin Y.V."/>
        </authorList>
    </citation>
    <scope>NUCLEOTIDE SEQUENCE [LARGE SCALE GENOMIC DNA]</scope>
    <source>
        <strain evidence="10">Intl2013</strain>
        <tissue evidence="10">Whole animal</tissue>
    </source>
</reference>
<keyword evidence="7" id="KW-0853">WD repeat</keyword>
<dbReference type="GO" id="GO:0003743">
    <property type="term" value="F:translation initiation factor activity"/>
    <property type="evidence" value="ECO:0007669"/>
    <property type="project" value="UniProtKB-KW"/>
</dbReference>
<dbReference type="AlphaFoldDB" id="A0A177B8B9"/>
<proteinExistence type="inferred from homology"/>
<dbReference type="InterPro" id="IPR048254">
    <property type="entry name" value="CDP_ALCOHOL_P_TRANSF_CS"/>
</dbReference>
<keyword evidence="6 9" id="KW-0472">Membrane</keyword>
<dbReference type="Proteomes" id="UP000078046">
    <property type="component" value="Unassembled WGS sequence"/>
</dbReference>
<feature type="transmembrane region" description="Helical" evidence="9">
    <location>
        <begin position="184"/>
        <end position="204"/>
    </location>
</feature>
<dbReference type="InterPro" id="IPR014472">
    <property type="entry name" value="CHOPT"/>
</dbReference>
<feature type="transmembrane region" description="Helical" evidence="9">
    <location>
        <begin position="149"/>
        <end position="172"/>
    </location>
</feature>
<keyword evidence="3" id="KW-0396">Initiation factor</keyword>
<gene>
    <name evidence="10" type="ORF">A3Q56_01701</name>
</gene>
<dbReference type="GO" id="GO:0005789">
    <property type="term" value="C:endoplasmic reticulum membrane"/>
    <property type="evidence" value="ECO:0007669"/>
    <property type="project" value="TreeGrafter"/>
</dbReference>
<dbReference type="GO" id="GO:0004307">
    <property type="term" value="F:ethanolaminephosphotransferase activity"/>
    <property type="evidence" value="ECO:0007669"/>
    <property type="project" value="TreeGrafter"/>
</dbReference>
<keyword evidence="5" id="KW-0648">Protein biosynthesis</keyword>
<dbReference type="GO" id="GO:0006646">
    <property type="term" value="P:phosphatidylethanolamine biosynthetic process"/>
    <property type="evidence" value="ECO:0007669"/>
    <property type="project" value="TreeGrafter"/>
</dbReference>
<dbReference type="PROSITE" id="PS50082">
    <property type="entry name" value="WD_REPEATS_2"/>
    <property type="match status" value="2"/>
</dbReference>
<evidence type="ECO:0000256" key="2">
    <source>
        <dbReference type="ARBA" id="ARBA00010441"/>
    </source>
</evidence>
<evidence type="ECO:0000256" key="8">
    <source>
        <dbReference type="RuleBase" id="RU003750"/>
    </source>
</evidence>
<comment type="subcellular location">
    <subcellularLocation>
        <location evidence="1">Membrane</location>
    </subcellularLocation>
</comment>
<dbReference type="InterPro" id="IPR015943">
    <property type="entry name" value="WD40/YVTN_repeat-like_dom_sf"/>
</dbReference>
<evidence type="ECO:0000256" key="7">
    <source>
        <dbReference type="PROSITE-ProRule" id="PRU00221"/>
    </source>
</evidence>
<sequence length="667" mass="75160">MKKYLNKDILLGFEKYKYSSIDTSPISKYVMHPFWDRVVEYVPKWVAPNILTLGGFLFALCSFLLFVYYDDDYNAMSYASTVKIPPFVWILSSIFIFLSHTLDGIDGKQARRTNTSSPIGELLDHGIDSLVMIFIVSNFYTIFGRDPTYSISPFFFLVFTMIISTSFCLSHVEKYITGVLYLPWTYDLSMVFTTVMYLIIAIFGNEFLHNYVLKESIIICYSTAVTLYNIYSSYINKTIISKSLIDSIRPIIPIITHYTVVILWVLYSPNNIIEKKPRLVYLVTGIILSNITIHIIVSGMSKTIAPIFNELTIFLSCVAAFCTLFKVNFASEIIISYATLYIIIYYHFKYVVGIHTYVLKASERPILKVLFNNDGDLLFTSAKDKFPTLWRSYNGEKLGTFNGHNGAVGDLSVDYTSTRLLTAAMDYNARLFDVETGKLLNTILAKYRVDQCDFSYTAQNFILLIKDKIEIYDTRVCGNSIQTHDFGQIIDKVMYGNLDSLVVGFSGGDVKEINVSSGKTINSCSTNQHNGKISVLKKSYDQEFYISGSASKSALLIDANSFQPLTEFNTELPVTTACISPTSHHVIICCGEEAIKVTTSGKSTEQFGATIYDSIYNQPIASIREHIGAINSVEYSPDGLGFATGGEDGIVFYHKFDSDYLRIAEEN</sequence>
<feature type="transmembrane region" description="Helical" evidence="9">
    <location>
        <begin position="216"/>
        <end position="235"/>
    </location>
</feature>
<feature type="transmembrane region" description="Helical" evidence="9">
    <location>
        <begin position="279"/>
        <end position="300"/>
    </location>
</feature>
<name>A0A177B8B9_9BILA</name>
<dbReference type="PANTHER" id="PTHR10414:SF71">
    <property type="entry name" value="FI05338P"/>
    <property type="match status" value="1"/>
</dbReference>
<dbReference type="InterPro" id="IPR043130">
    <property type="entry name" value="CDP-OH_PTrfase_TM_dom"/>
</dbReference>
<accession>A0A177B8B9</accession>
<feature type="transmembrane region" description="Helical" evidence="9">
    <location>
        <begin position="247"/>
        <end position="267"/>
    </location>
</feature>
<dbReference type="EMBL" id="LWCA01000134">
    <property type="protein sequence ID" value="OAF70547.1"/>
    <property type="molecule type" value="Genomic_DNA"/>
</dbReference>
<dbReference type="GO" id="GO:0005852">
    <property type="term" value="C:eukaryotic translation initiation factor 3 complex"/>
    <property type="evidence" value="ECO:0007669"/>
    <property type="project" value="InterPro"/>
</dbReference>
<evidence type="ECO:0000313" key="10">
    <source>
        <dbReference type="EMBL" id="OAF70547.1"/>
    </source>
</evidence>
<evidence type="ECO:0000256" key="5">
    <source>
        <dbReference type="ARBA" id="ARBA00022917"/>
    </source>
</evidence>
<dbReference type="InterPro" id="IPR000462">
    <property type="entry name" value="CDP-OH_P_trans"/>
</dbReference>
<dbReference type="InterPro" id="IPR001680">
    <property type="entry name" value="WD40_rpt"/>
</dbReference>
<dbReference type="PANTHER" id="PTHR10414">
    <property type="entry name" value="ETHANOLAMINEPHOSPHOTRANSFERASE"/>
    <property type="match status" value="1"/>
</dbReference>
<dbReference type="Gene3D" id="2.130.10.10">
    <property type="entry name" value="YVTN repeat-like/Quinoprotein amine dehydrogenase"/>
    <property type="match status" value="1"/>
</dbReference>
<dbReference type="Pfam" id="PF01066">
    <property type="entry name" value="CDP-OH_P_transf"/>
    <property type="match status" value="1"/>
</dbReference>
<evidence type="ECO:0000313" key="11">
    <source>
        <dbReference type="Proteomes" id="UP000078046"/>
    </source>
</evidence>
<evidence type="ECO:0000256" key="1">
    <source>
        <dbReference type="ARBA" id="ARBA00004370"/>
    </source>
</evidence>
<evidence type="ECO:0000256" key="4">
    <source>
        <dbReference type="ARBA" id="ARBA00022679"/>
    </source>
</evidence>